<dbReference type="Proteomes" id="UP000031675">
    <property type="component" value="Unassembled WGS sequence"/>
</dbReference>
<sequence length="65" mass="6445">MTGSLPVGQAGGEGAGGQVRRQGCGELNFSPSKAFSLTSGRAVRSAAPSRAVAHAAGSTSSRSRR</sequence>
<proteinExistence type="predicted"/>
<evidence type="ECO:0000256" key="1">
    <source>
        <dbReference type="SAM" id="MobiDB-lite"/>
    </source>
</evidence>
<accession>A0A0C2G7F9</accession>
<feature type="region of interest" description="Disordered" evidence="1">
    <location>
        <begin position="1"/>
        <end position="65"/>
    </location>
</feature>
<evidence type="ECO:0000313" key="3">
    <source>
        <dbReference type="Proteomes" id="UP000031675"/>
    </source>
</evidence>
<keyword evidence="3" id="KW-1185">Reference proteome</keyword>
<feature type="compositionally biased region" description="Low complexity" evidence="1">
    <location>
        <begin position="39"/>
        <end position="58"/>
    </location>
</feature>
<gene>
    <name evidence="2" type="ORF">LP52_09080</name>
</gene>
<feature type="compositionally biased region" description="Polar residues" evidence="1">
    <location>
        <begin position="29"/>
        <end position="38"/>
    </location>
</feature>
<protein>
    <submittedName>
        <fullName evidence="2">Uncharacterized protein</fullName>
    </submittedName>
</protein>
<evidence type="ECO:0000313" key="2">
    <source>
        <dbReference type="EMBL" id="KIH99248.1"/>
    </source>
</evidence>
<name>A0A0C2G7F9_9ACTN</name>
<organism evidence="2 3">
    <name type="scientific">Streptomonospora alba</name>
    <dbReference type="NCBI Taxonomy" id="183763"/>
    <lineage>
        <taxon>Bacteria</taxon>
        <taxon>Bacillati</taxon>
        <taxon>Actinomycetota</taxon>
        <taxon>Actinomycetes</taxon>
        <taxon>Streptosporangiales</taxon>
        <taxon>Nocardiopsidaceae</taxon>
        <taxon>Streptomonospora</taxon>
    </lineage>
</organism>
<comment type="caution">
    <text evidence="2">The sequence shown here is derived from an EMBL/GenBank/DDBJ whole genome shotgun (WGS) entry which is preliminary data.</text>
</comment>
<reference evidence="3" key="1">
    <citation type="journal article" date="2015" name="Chem. Biol.">
        <title>Structure, bioactivity, and resistance mechanism of streptomonomicin, an unusual lasso Peptide from an understudied halophilic actinomycete.</title>
        <authorList>
            <person name="Metelev M."/>
            <person name="Tietz J.I."/>
            <person name="Melby J.O."/>
            <person name="Blair P.M."/>
            <person name="Zhu L."/>
            <person name="Livnat I."/>
            <person name="Severinov K."/>
            <person name="Mitchell D.A."/>
        </authorList>
    </citation>
    <scope>NUCLEOTIDE SEQUENCE [LARGE SCALE GENOMIC DNA]</scope>
    <source>
        <strain evidence="3">YIM 90003</strain>
    </source>
</reference>
<dbReference type="EMBL" id="JROO01000014">
    <property type="protein sequence ID" value="KIH99248.1"/>
    <property type="molecule type" value="Genomic_DNA"/>
</dbReference>
<dbReference type="STRING" id="183763.LP52_09080"/>
<dbReference type="AlphaFoldDB" id="A0A0C2G7F9"/>